<comment type="function">
    <text evidence="2">Purine nucleoside enzyme that catalyzes the phosphorolysis of adenosine and inosine nucleosides, yielding D-ribose 1-phosphate and the respective free bases, adenine and hypoxanthine. Also catalyzes the phosphorolysis of S-methyl-5'-thioadenosine into adenine and S-methyl-5-thio-alpha-D-ribose 1-phosphate. Also has adenosine deaminase activity.</text>
</comment>
<dbReference type="GO" id="GO:0017061">
    <property type="term" value="F:S-methyl-5-thioadenosine phosphorylase activity"/>
    <property type="evidence" value="ECO:0007669"/>
    <property type="project" value="UniProtKB-EC"/>
</dbReference>
<dbReference type="NCBIfam" id="TIGR00726">
    <property type="entry name" value="peptidoglycan editing factor PgeF"/>
    <property type="match status" value="1"/>
</dbReference>
<dbReference type="InterPro" id="IPR003730">
    <property type="entry name" value="Cu_polyphenol_OxRdtase"/>
</dbReference>
<evidence type="ECO:0000256" key="9">
    <source>
        <dbReference type="ARBA" id="ARBA00048968"/>
    </source>
</evidence>
<evidence type="ECO:0000256" key="7">
    <source>
        <dbReference type="ARBA" id="ARBA00022833"/>
    </source>
</evidence>
<accession>A0A2M8P414</accession>
<dbReference type="Gene3D" id="3.60.140.10">
    <property type="entry name" value="CNF1/YfiH-like putative cysteine hydrolases"/>
    <property type="match status" value="1"/>
</dbReference>
<dbReference type="AlphaFoldDB" id="A0A2M8P414"/>
<dbReference type="PANTHER" id="PTHR30616">
    <property type="entry name" value="UNCHARACTERIZED PROTEIN YFIH"/>
    <property type="match status" value="1"/>
</dbReference>
<dbReference type="GO" id="GO:0016787">
    <property type="term" value="F:hydrolase activity"/>
    <property type="evidence" value="ECO:0007669"/>
    <property type="project" value="UniProtKB-KW"/>
</dbReference>
<dbReference type="CDD" id="cd16833">
    <property type="entry name" value="YfiH"/>
    <property type="match status" value="1"/>
</dbReference>
<evidence type="ECO:0000256" key="11">
    <source>
        <dbReference type="RuleBase" id="RU361274"/>
    </source>
</evidence>
<keyword evidence="6" id="KW-0378">Hydrolase</keyword>
<keyword evidence="4" id="KW-0808">Transferase</keyword>
<proteinExistence type="inferred from homology"/>
<name>A0A2M8P414_9CHLR</name>
<comment type="catalytic activity">
    <reaction evidence="1">
        <text>inosine + phosphate = alpha-D-ribose 1-phosphate + hypoxanthine</text>
        <dbReference type="Rhea" id="RHEA:27646"/>
        <dbReference type="ChEBI" id="CHEBI:17368"/>
        <dbReference type="ChEBI" id="CHEBI:17596"/>
        <dbReference type="ChEBI" id="CHEBI:43474"/>
        <dbReference type="ChEBI" id="CHEBI:57720"/>
        <dbReference type="EC" id="2.4.2.1"/>
    </reaction>
    <physiologicalReaction direction="left-to-right" evidence="1">
        <dbReference type="Rhea" id="RHEA:27647"/>
    </physiologicalReaction>
</comment>
<comment type="similarity">
    <text evidence="3 11">Belongs to the purine nucleoside phosphorylase YfiH/LACC1 family.</text>
</comment>
<evidence type="ECO:0000256" key="1">
    <source>
        <dbReference type="ARBA" id="ARBA00000553"/>
    </source>
</evidence>
<evidence type="ECO:0000256" key="3">
    <source>
        <dbReference type="ARBA" id="ARBA00007353"/>
    </source>
</evidence>
<evidence type="ECO:0000256" key="4">
    <source>
        <dbReference type="ARBA" id="ARBA00022679"/>
    </source>
</evidence>
<reference evidence="12 13" key="1">
    <citation type="submission" date="2017-11" db="EMBL/GenBank/DDBJ databases">
        <title>Evolution of Phototrophy in the Chloroflexi Phylum Driven by Horizontal Gene Transfer.</title>
        <authorList>
            <person name="Ward L.M."/>
            <person name="Hemp J."/>
            <person name="Shih P.M."/>
            <person name="Mcglynn S.E."/>
            <person name="Fischer W."/>
        </authorList>
    </citation>
    <scope>NUCLEOTIDE SEQUENCE [LARGE SCALE GENOMIC DNA]</scope>
    <source>
        <strain evidence="12">CP2_2F</strain>
    </source>
</reference>
<sequence>MRRIEPFGGAVYYQFEQWANESALQHGIFTRLGGSSQAPFAALNVGSTVGDDPAHVRANLRQIYETLDVDGKRACTVWQVHSADCIVVDQPHPSQDWLAQADGMVTNRRGVPLIMRFADCVPILLYDPRRRAIGIAHAGWRGTIRGVAQSLLRTMQSAYGTQPADVQAAIGPSISAARYQVGAEVVQAVASAYGTLDGLIQRAEDGSAYFDLWEANRRALERQGVRQIEISGICTATRTDEFYSHRAENGKTGRFAAVFMLRE</sequence>
<evidence type="ECO:0000313" key="13">
    <source>
        <dbReference type="Proteomes" id="UP000228921"/>
    </source>
</evidence>
<evidence type="ECO:0000256" key="5">
    <source>
        <dbReference type="ARBA" id="ARBA00022723"/>
    </source>
</evidence>
<comment type="caution">
    <text evidence="12">The sequence shown here is derived from an EMBL/GenBank/DDBJ whole genome shotgun (WGS) entry which is preliminary data.</text>
</comment>
<organism evidence="12 13">
    <name type="scientific">Candidatus Thermofonsia Clade 1 bacterium</name>
    <dbReference type="NCBI Taxonomy" id="2364210"/>
    <lineage>
        <taxon>Bacteria</taxon>
        <taxon>Bacillati</taxon>
        <taxon>Chloroflexota</taxon>
        <taxon>Candidatus Thermofontia</taxon>
        <taxon>Candidatus Thermofonsia Clade 1</taxon>
    </lineage>
</organism>
<dbReference type="Proteomes" id="UP000228921">
    <property type="component" value="Unassembled WGS sequence"/>
</dbReference>
<dbReference type="PANTHER" id="PTHR30616:SF2">
    <property type="entry name" value="PURINE NUCLEOSIDE PHOSPHORYLASE LACC1"/>
    <property type="match status" value="1"/>
</dbReference>
<dbReference type="InterPro" id="IPR011324">
    <property type="entry name" value="Cytotoxic_necrot_fac-like_cat"/>
</dbReference>
<dbReference type="SUPFAM" id="SSF64438">
    <property type="entry name" value="CNF1/YfiH-like putative cysteine hydrolases"/>
    <property type="match status" value="1"/>
</dbReference>
<comment type="catalytic activity">
    <reaction evidence="8">
        <text>adenosine + H2O + H(+) = inosine + NH4(+)</text>
        <dbReference type="Rhea" id="RHEA:24408"/>
        <dbReference type="ChEBI" id="CHEBI:15377"/>
        <dbReference type="ChEBI" id="CHEBI:15378"/>
        <dbReference type="ChEBI" id="CHEBI:16335"/>
        <dbReference type="ChEBI" id="CHEBI:17596"/>
        <dbReference type="ChEBI" id="CHEBI:28938"/>
        <dbReference type="EC" id="3.5.4.4"/>
    </reaction>
    <physiologicalReaction direction="left-to-right" evidence="8">
        <dbReference type="Rhea" id="RHEA:24409"/>
    </physiologicalReaction>
</comment>
<dbReference type="EMBL" id="PGTK01000001">
    <property type="protein sequence ID" value="PJF32285.1"/>
    <property type="molecule type" value="Genomic_DNA"/>
</dbReference>
<evidence type="ECO:0000256" key="2">
    <source>
        <dbReference type="ARBA" id="ARBA00003215"/>
    </source>
</evidence>
<gene>
    <name evidence="12" type="ORF">CUN51_01260</name>
</gene>
<comment type="catalytic activity">
    <reaction evidence="9">
        <text>adenosine + phosphate = alpha-D-ribose 1-phosphate + adenine</text>
        <dbReference type="Rhea" id="RHEA:27642"/>
        <dbReference type="ChEBI" id="CHEBI:16335"/>
        <dbReference type="ChEBI" id="CHEBI:16708"/>
        <dbReference type="ChEBI" id="CHEBI:43474"/>
        <dbReference type="ChEBI" id="CHEBI:57720"/>
        <dbReference type="EC" id="2.4.2.1"/>
    </reaction>
    <physiologicalReaction direction="left-to-right" evidence="9">
        <dbReference type="Rhea" id="RHEA:27643"/>
    </physiologicalReaction>
</comment>
<evidence type="ECO:0000256" key="10">
    <source>
        <dbReference type="ARBA" id="ARBA00049893"/>
    </source>
</evidence>
<comment type="catalytic activity">
    <reaction evidence="10">
        <text>S-methyl-5'-thioadenosine + phosphate = 5-(methylsulfanyl)-alpha-D-ribose 1-phosphate + adenine</text>
        <dbReference type="Rhea" id="RHEA:11852"/>
        <dbReference type="ChEBI" id="CHEBI:16708"/>
        <dbReference type="ChEBI" id="CHEBI:17509"/>
        <dbReference type="ChEBI" id="CHEBI:43474"/>
        <dbReference type="ChEBI" id="CHEBI:58533"/>
        <dbReference type="EC" id="2.4.2.28"/>
    </reaction>
    <physiologicalReaction direction="left-to-right" evidence="10">
        <dbReference type="Rhea" id="RHEA:11853"/>
    </physiologicalReaction>
</comment>
<protein>
    <recommendedName>
        <fullName evidence="11">Purine nucleoside phosphorylase</fullName>
    </recommendedName>
</protein>
<evidence type="ECO:0000256" key="6">
    <source>
        <dbReference type="ARBA" id="ARBA00022801"/>
    </source>
</evidence>
<keyword evidence="7" id="KW-0862">Zinc</keyword>
<dbReference type="InterPro" id="IPR038371">
    <property type="entry name" value="Cu_polyphenol_OxRdtase_sf"/>
</dbReference>
<evidence type="ECO:0000256" key="8">
    <source>
        <dbReference type="ARBA" id="ARBA00047989"/>
    </source>
</evidence>
<keyword evidence="5" id="KW-0479">Metal-binding</keyword>
<dbReference type="Pfam" id="PF02578">
    <property type="entry name" value="Cu-oxidase_4"/>
    <property type="match status" value="1"/>
</dbReference>
<dbReference type="GO" id="GO:0005507">
    <property type="term" value="F:copper ion binding"/>
    <property type="evidence" value="ECO:0007669"/>
    <property type="project" value="TreeGrafter"/>
</dbReference>
<evidence type="ECO:0000313" key="12">
    <source>
        <dbReference type="EMBL" id="PJF32285.1"/>
    </source>
</evidence>